<gene>
    <name evidence="8" type="ORF">COCCADRAFT_41777</name>
</gene>
<dbReference type="PANTHER" id="PTHR13789">
    <property type="entry name" value="MONOOXYGENASE"/>
    <property type="match status" value="1"/>
</dbReference>
<dbReference type="PRINTS" id="PR00420">
    <property type="entry name" value="RNGMNOXGNASE"/>
</dbReference>
<dbReference type="InterPro" id="IPR036188">
    <property type="entry name" value="FAD/NAD-bd_sf"/>
</dbReference>
<evidence type="ECO:0000313" key="9">
    <source>
        <dbReference type="Proteomes" id="UP000053841"/>
    </source>
</evidence>
<dbReference type="InterPro" id="IPR002938">
    <property type="entry name" value="FAD-bd"/>
</dbReference>
<dbReference type="InterPro" id="IPR050493">
    <property type="entry name" value="FAD-dep_Monooxygenase_BioMet"/>
</dbReference>
<comment type="similarity">
    <text evidence="1">Belongs to the paxM FAD-dependent monooxygenase family.</text>
</comment>
<dbReference type="EMBL" id="KI964915">
    <property type="protein sequence ID" value="EUC27513.1"/>
    <property type="molecule type" value="Genomic_DNA"/>
</dbReference>
<dbReference type="Gene3D" id="3.50.50.60">
    <property type="entry name" value="FAD/NAD(P)-binding domain"/>
    <property type="match status" value="2"/>
</dbReference>
<keyword evidence="4" id="KW-0560">Oxidoreductase</keyword>
<feature type="transmembrane region" description="Helical" evidence="6">
    <location>
        <begin position="22"/>
        <end position="41"/>
    </location>
</feature>
<keyword evidence="6" id="KW-0472">Membrane</keyword>
<dbReference type="Proteomes" id="UP000053841">
    <property type="component" value="Unassembled WGS sequence"/>
</dbReference>
<dbReference type="STRING" id="930089.W6XPP5"/>
<dbReference type="PANTHER" id="PTHR13789:SF314">
    <property type="entry name" value="FAD-BINDING DOMAIN-CONTAINING PROTEIN"/>
    <property type="match status" value="1"/>
</dbReference>
<keyword evidence="6" id="KW-0812">Transmembrane</keyword>
<evidence type="ECO:0000256" key="4">
    <source>
        <dbReference type="ARBA" id="ARBA00023002"/>
    </source>
</evidence>
<dbReference type="GO" id="GO:0004497">
    <property type="term" value="F:monooxygenase activity"/>
    <property type="evidence" value="ECO:0007669"/>
    <property type="project" value="UniProtKB-KW"/>
</dbReference>
<accession>W6XPP5</accession>
<evidence type="ECO:0000256" key="5">
    <source>
        <dbReference type="ARBA" id="ARBA00023033"/>
    </source>
</evidence>
<keyword evidence="6" id="KW-1133">Transmembrane helix</keyword>
<evidence type="ECO:0000256" key="1">
    <source>
        <dbReference type="ARBA" id="ARBA00007992"/>
    </source>
</evidence>
<evidence type="ECO:0000256" key="2">
    <source>
        <dbReference type="ARBA" id="ARBA00022630"/>
    </source>
</evidence>
<sequence>MAILDDGSTNCALDTNVSQDQLLNIVIVGGGIAGLASAIALRAPGRHITVLEQSSLNREIGATISLQPNASKILEKGFGMGEVLKNAGALKVEGFKIYSTDGQLVRKIPLTLKTEYGADRMIYYRMDLHDALRLVSCDPDAGSVTLKDGTVLRGDVIVGADGIKSNLRKHVLGHEVQAQPTGFSAYRLMNYKGDFDILMKEYGEFPNWAKAPFKVAGDDIGLWQPRDTEPLRRWHSGRVILIGDAAHAMLPTQGQGANQAIEDAEALGAFFADADETISKEEAQKRPQEIYDARYERARTVQRYSREAARPATDKRATEIKMNPAEFMDYNCTYNSAKDWASRQTKSAGVQVVHPTELLLITSRLVGVWQVSSQVRP</sequence>
<keyword evidence="9" id="KW-1185">Reference proteome</keyword>
<dbReference type="GeneID" id="19149555"/>
<name>W6XPP5_COCC2</name>
<dbReference type="HOGENOM" id="CLU_009665_19_0_1"/>
<evidence type="ECO:0000259" key="7">
    <source>
        <dbReference type="Pfam" id="PF01494"/>
    </source>
</evidence>
<dbReference type="Pfam" id="PF13450">
    <property type="entry name" value="NAD_binding_8"/>
    <property type="match status" value="1"/>
</dbReference>
<dbReference type="eggNOG" id="KOG2614">
    <property type="taxonomic scope" value="Eukaryota"/>
</dbReference>
<organism evidence="8 9">
    <name type="scientific">Cochliobolus carbonum (strain 26-R-13)</name>
    <name type="common">Maize leaf spot fungus</name>
    <name type="synonym">Bipolaris zeicola</name>
    <dbReference type="NCBI Taxonomy" id="930089"/>
    <lineage>
        <taxon>Eukaryota</taxon>
        <taxon>Fungi</taxon>
        <taxon>Dikarya</taxon>
        <taxon>Ascomycota</taxon>
        <taxon>Pezizomycotina</taxon>
        <taxon>Dothideomycetes</taxon>
        <taxon>Pleosporomycetidae</taxon>
        <taxon>Pleosporales</taxon>
        <taxon>Pleosporineae</taxon>
        <taxon>Pleosporaceae</taxon>
        <taxon>Bipolaris</taxon>
    </lineage>
</organism>
<dbReference type="RefSeq" id="XP_007718178.1">
    <property type="nucleotide sequence ID" value="XM_007719988.1"/>
</dbReference>
<dbReference type="OrthoDB" id="9993796at2759"/>
<dbReference type="SUPFAM" id="SSF51905">
    <property type="entry name" value="FAD/NAD(P)-binding domain"/>
    <property type="match status" value="1"/>
</dbReference>
<keyword evidence="5" id="KW-0503">Monooxygenase</keyword>
<dbReference type="KEGG" id="bze:COCCADRAFT_41777"/>
<evidence type="ECO:0000256" key="6">
    <source>
        <dbReference type="SAM" id="Phobius"/>
    </source>
</evidence>
<evidence type="ECO:0000256" key="3">
    <source>
        <dbReference type="ARBA" id="ARBA00022827"/>
    </source>
</evidence>
<keyword evidence="2" id="KW-0285">Flavoprotein</keyword>
<keyword evidence="3" id="KW-0274">FAD</keyword>
<proteinExistence type="inferred from homology"/>
<dbReference type="AlphaFoldDB" id="W6XPP5"/>
<dbReference type="Pfam" id="PF01494">
    <property type="entry name" value="FAD_binding_3"/>
    <property type="match status" value="1"/>
</dbReference>
<feature type="domain" description="FAD-binding" evidence="7">
    <location>
        <begin position="231"/>
        <end position="273"/>
    </location>
</feature>
<evidence type="ECO:0000313" key="8">
    <source>
        <dbReference type="EMBL" id="EUC27513.1"/>
    </source>
</evidence>
<reference evidence="8 9" key="1">
    <citation type="journal article" date="2013" name="PLoS Genet.">
        <title>Comparative genome structure, secondary metabolite, and effector coding capacity across Cochliobolus pathogens.</title>
        <authorList>
            <person name="Condon B.J."/>
            <person name="Leng Y."/>
            <person name="Wu D."/>
            <person name="Bushley K.E."/>
            <person name="Ohm R.A."/>
            <person name="Otillar R."/>
            <person name="Martin J."/>
            <person name="Schackwitz W."/>
            <person name="Grimwood J."/>
            <person name="MohdZainudin N."/>
            <person name="Xue C."/>
            <person name="Wang R."/>
            <person name="Manning V.A."/>
            <person name="Dhillon B."/>
            <person name="Tu Z.J."/>
            <person name="Steffenson B.J."/>
            <person name="Salamov A."/>
            <person name="Sun H."/>
            <person name="Lowry S."/>
            <person name="LaButti K."/>
            <person name="Han J."/>
            <person name="Copeland A."/>
            <person name="Lindquist E."/>
            <person name="Barry K."/>
            <person name="Schmutz J."/>
            <person name="Baker S.E."/>
            <person name="Ciuffetti L.M."/>
            <person name="Grigoriev I.V."/>
            <person name="Zhong S."/>
            <person name="Turgeon B.G."/>
        </authorList>
    </citation>
    <scope>NUCLEOTIDE SEQUENCE [LARGE SCALE GENOMIC DNA]</scope>
    <source>
        <strain evidence="8 9">26-R-13</strain>
    </source>
</reference>
<dbReference type="GO" id="GO:0071949">
    <property type="term" value="F:FAD binding"/>
    <property type="evidence" value="ECO:0007669"/>
    <property type="project" value="InterPro"/>
</dbReference>
<protein>
    <recommendedName>
        <fullName evidence="7">FAD-binding domain-containing protein</fullName>
    </recommendedName>
</protein>